<reference evidence="2" key="1">
    <citation type="submission" date="2009-01" db="EMBL/GenBank/DDBJ databases">
        <title>Complete sequence of chromosome of Francisella philomiragia subsp. philomiragia ATCC 25017.</title>
        <authorList>
            <consortium name="US DOE Joint Genome Institute"/>
            <person name="Copeland A."/>
            <person name="Lucas S."/>
            <person name="Lapidus A."/>
            <person name="Barry K."/>
            <person name="Detter J.C."/>
            <person name="Glavina del Rio T."/>
            <person name="Hammon N."/>
            <person name="Israni S."/>
            <person name="Dalin E."/>
            <person name="Tice H."/>
            <person name="Pitluck S."/>
            <person name="Chain P."/>
            <person name="Malfatti S."/>
            <person name="Shin M."/>
            <person name="Vergez L."/>
            <person name="Schmutz J."/>
            <person name="Larimer F."/>
            <person name="Land M."/>
            <person name="Hauser L."/>
            <person name="Richardson P."/>
        </authorList>
    </citation>
    <scope>NUCLEOTIDE SEQUENCE</scope>
    <source>
        <strain evidence="2">ATCC 25017</strain>
    </source>
</reference>
<accession>B0TXF8</accession>
<dbReference type="Gene3D" id="2.10.10.20">
    <property type="entry name" value="Carbohydrate-binding module superfamily 5/12"/>
    <property type="match status" value="1"/>
</dbReference>
<evidence type="ECO:0000313" key="2">
    <source>
        <dbReference type="EMBL" id="ABZ87416.1"/>
    </source>
</evidence>
<dbReference type="GO" id="GO:0030246">
    <property type="term" value="F:carbohydrate binding"/>
    <property type="evidence" value="ECO:0007669"/>
    <property type="project" value="InterPro"/>
</dbReference>
<feature type="region of interest" description="Disordered" evidence="1">
    <location>
        <begin position="1"/>
        <end position="22"/>
    </location>
</feature>
<sequence>MSEQPEPGPTPEGTWDKNKVYTEQDKPVTLEGITYKANYWTQGDDPRKNNCQYGCPWTKV</sequence>
<dbReference type="SUPFAM" id="SSF51055">
    <property type="entry name" value="Carbohydrate binding domain"/>
    <property type="match status" value="1"/>
</dbReference>
<proteinExistence type="predicted"/>
<name>B0TXF8_FRAP2</name>
<dbReference type="KEGG" id="fph:Fphi_1191"/>
<protein>
    <submittedName>
        <fullName evidence="2">Chitin-binding protein</fullName>
    </submittedName>
</protein>
<dbReference type="EMBL" id="CP000937">
    <property type="protein sequence ID" value="ABZ87416.1"/>
    <property type="molecule type" value="Genomic_DNA"/>
</dbReference>
<dbReference type="CAZy" id="CBM5">
    <property type="family name" value="Carbohydrate-Binding Module Family 5"/>
</dbReference>
<dbReference type="GO" id="GO:0004553">
    <property type="term" value="F:hydrolase activity, hydrolyzing O-glycosyl compounds"/>
    <property type="evidence" value="ECO:0007669"/>
    <property type="project" value="InterPro"/>
</dbReference>
<dbReference type="HOGENOM" id="CLU_2934789_0_0_6"/>
<dbReference type="GO" id="GO:0005576">
    <property type="term" value="C:extracellular region"/>
    <property type="evidence" value="ECO:0007669"/>
    <property type="project" value="InterPro"/>
</dbReference>
<gene>
    <name evidence="2" type="ordered locus">Fphi_1191</name>
</gene>
<dbReference type="GO" id="GO:0005975">
    <property type="term" value="P:carbohydrate metabolic process"/>
    <property type="evidence" value="ECO:0007669"/>
    <property type="project" value="InterPro"/>
</dbReference>
<dbReference type="InterPro" id="IPR036573">
    <property type="entry name" value="CBM_sf_5/12"/>
</dbReference>
<feature type="compositionally biased region" description="Pro residues" evidence="1">
    <location>
        <begin position="1"/>
        <end position="10"/>
    </location>
</feature>
<dbReference type="AlphaFoldDB" id="B0TXF8"/>
<dbReference type="CDD" id="cd12215">
    <property type="entry name" value="ChiC_BD"/>
    <property type="match status" value="1"/>
</dbReference>
<evidence type="ECO:0000256" key="1">
    <source>
        <dbReference type="SAM" id="MobiDB-lite"/>
    </source>
</evidence>
<organism evidence="2">
    <name type="scientific">Francisella philomiragia subsp. philomiragia (strain ATCC 25017 / CCUG 19701 / FSC 153 / O#319-036)</name>
    <dbReference type="NCBI Taxonomy" id="484022"/>
    <lineage>
        <taxon>Bacteria</taxon>
        <taxon>Pseudomonadati</taxon>
        <taxon>Pseudomonadota</taxon>
        <taxon>Gammaproteobacteria</taxon>
        <taxon>Thiotrichales</taxon>
        <taxon>Francisellaceae</taxon>
        <taxon>Francisella</taxon>
    </lineage>
</organism>